<protein>
    <submittedName>
        <fullName evidence="1">Uncharacterized protein</fullName>
    </submittedName>
</protein>
<organism evidence="1 2">
    <name type="scientific">Pistacia integerrima</name>
    <dbReference type="NCBI Taxonomy" id="434235"/>
    <lineage>
        <taxon>Eukaryota</taxon>
        <taxon>Viridiplantae</taxon>
        <taxon>Streptophyta</taxon>
        <taxon>Embryophyta</taxon>
        <taxon>Tracheophyta</taxon>
        <taxon>Spermatophyta</taxon>
        <taxon>Magnoliopsida</taxon>
        <taxon>eudicotyledons</taxon>
        <taxon>Gunneridae</taxon>
        <taxon>Pentapetalae</taxon>
        <taxon>rosids</taxon>
        <taxon>malvids</taxon>
        <taxon>Sapindales</taxon>
        <taxon>Anacardiaceae</taxon>
        <taxon>Pistacia</taxon>
    </lineage>
</organism>
<proteinExistence type="predicted"/>
<reference evidence="2" key="1">
    <citation type="journal article" date="2023" name="G3 (Bethesda)">
        <title>Genome assembly and association tests identify interacting loci associated with vigor, precocity, and sex in interspecific pistachio rootstocks.</title>
        <authorList>
            <person name="Palmer W."/>
            <person name="Jacygrad E."/>
            <person name="Sagayaradj S."/>
            <person name="Cavanaugh K."/>
            <person name="Han R."/>
            <person name="Bertier L."/>
            <person name="Beede B."/>
            <person name="Kafkas S."/>
            <person name="Golino D."/>
            <person name="Preece J."/>
            <person name="Michelmore R."/>
        </authorList>
    </citation>
    <scope>NUCLEOTIDE SEQUENCE [LARGE SCALE GENOMIC DNA]</scope>
</reference>
<evidence type="ECO:0000313" key="2">
    <source>
        <dbReference type="Proteomes" id="UP001163603"/>
    </source>
</evidence>
<evidence type="ECO:0000313" key="1">
    <source>
        <dbReference type="EMBL" id="KAJ0026445.1"/>
    </source>
</evidence>
<dbReference type="Proteomes" id="UP001163603">
    <property type="component" value="Chromosome 10"/>
</dbReference>
<sequence>MATETHHHHHHEAYFNASFSCPELPLAHQHQDESEAVSLSGILKQDSISFGRFSAESLAWEKWSVFSHNRYEDELEKFKHPGLVAQKKAYFEEYYRRIRAMKALQAEQEEIIQPDACQDAESSNNRIEGDVNSVVSKEEERANSIPISDSNMTSNLNSSSGGLVERSDQATEGRKRNSREASFKHKRSISLPVIEAKSSNKNASQLHRPSSSSLKTAQKNNHGSGTVNRKENQPKKGTVAFGRSKTTISERSRTAKNDVKQSEKLNLTLHGKAVSISDSSLLTSKKSDPKSARKINRNFTEVCPAAAVFNSLLIRDKPKGLPIHAQSSAVMQSSPISQGMARMLSTRLPEHAQSSKQRSSLSIQAQQLKPNITPQGMAEKLPTRVPVCAQSAKRISNDIMVKGGLKNTALSKRSANHSIRSESNKKNGDEIGWRSCVKQGKEKEGKVEKGPVVRIDQKAASSSGLREEKPISLLVPNTPKALNAKLVHKIAPGQSADLTHGQWKPRGCQMALERIVLSEHALVSRQKTLGWR</sequence>
<keyword evidence="2" id="KW-1185">Reference proteome</keyword>
<comment type="caution">
    <text evidence="1">The sequence shown here is derived from an EMBL/GenBank/DDBJ whole genome shotgun (WGS) entry which is preliminary data.</text>
</comment>
<accession>A0ACC0Y176</accession>
<name>A0ACC0Y176_9ROSI</name>
<dbReference type="EMBL" id="CM047745">
    <property type="protein sequence ID" value="KAJ0026445.1"/>
    <property type="molecule type" value="Genomic_DNA"/>
</dbReference>
<gene>
    <name evidence="1" type="ORF">Pint_07549</name>
</gene>